<dbReference type="AlphaFoldDB" id="A0A0L0BZB1"/>
<protein>
    <submittedName>
        <fullName evidence="1">Uncharacterized protein</fullName>
    </submittedName>
</protein>
<comment type="caution">
    <text evidence="1">The sequence shown here is derived from an EMBL/GenBank/DDBJ whole genome shotgun (WGS) entry which is preliminary data.</text>
</comment>
<reference evidence="1 2" key="1">
    <citation type="journal article" date="2015" name="Nat. Commun.">
        <title>Lucilia cuprina genome unlocks parasitic fly biology to underpin future interventions.</title>
        <authorList>
            <person name="Anstead C.A."/>
            <person name="Korhonen P.K."/>
            <person name="Young N.D."/>
            <person name="Hall R.S."/>
            <person name="Jex A.R."/>
            <person name="Murali S.C."/>
            <person name="Hughes D.S."/>
            <person name="Lee S.F."/>
            <person name="Perry T."/>
            <person name="Stroehlein A.J."/>
            <person name="Ansell B.R."/>
            <person name="Breugelmans B."/>
            <person name="Hofmann A."/>
            <person name="Qu J."/>
            <person name="Dugan S."/>
            <person name="Lee S.L."/>
            <person name="Chao H."/>
            <person name="Dinh H."/>
            <person name="Han Y."/>
            <person name="Doddapaneni H.V."/>
            <person name="Worley K.C."/>
            <person name="Muzny D.M."/>
            <person name="Ioannidis P."/>
            <person name="Waterhouse R.M."/>
            <person name="Zdobnov E.M."/>
            <person name="James P.J."/>
            <person name="Bagnall N.H."/>
            <person name="Kotze A.C."/>
            <person name="Gibbs R.A."/>
            <person name="Richards S."/>
            <person name="Batterham P."/>
            <person name="Gasser R.B."/>
        </authorList>
    </citation>
    <scope>NUCLEOTIDE SEQUENCE [LARGE SCALE GENOMIC DNA]</scope>
    <source>
        <strain evidence="1 2">LS</strain>
        <tissue evidence="1">Full body</tissue>
    </source>
</reference>
<organism evidence="1 2">
    <name type="scientific">Lucilia cuprina</name>
    <name type="common">Green bottle fly</name>
    <name type="synonym">Australian sheep blowfly</name>
    <dbReference type="NCBI Taxonomy" id="7375"/>
    <lineage>
        <taxon>Eukaryota</taxon>
        <taxon>Metazoa</taxon>
        <taxon>Ecdysozoa</taxon>
        <taxon>Arthropoda</taxon>
        <taxon>Hexapoda</taxon>
        <taxon>Insecta</taxon>
        <taxon>Pterygota</taxon>
        <taxon>Neoptera</taxon>
        <taxon>Endopterygota</taxon>
        <taxon>Diptera</taxon>
        <taxon>Brachycera</taxon>
        <taxon>Muscomorpha</taxon>
        <taxon>Oestroidea</taxon>
        <taxon>Calliphoridae</taxon>
        <taxon>Luciliinae</taxon>
        <taxon>Lucilia</taxon>
    </lineage>
</organism>
<dbReference type="EMBL" id="JRES01001209">
    <property type="protein sequence ID" value="KNC24569.1"/>
    <property type="molecule type" value="Genomic_DNA"/>
</dbReference>
<evidence type="ECO:0000313" key="1">
    <source>
        <dbReference type="EMBL" id="KNC24569.1"/>
    </source>
</evidence>
<keyword evidence="2" id="KW-1185">Reference proteome</keyword>
<proteinExistence type="predicted"/>
<gene>
    <name evidence="1" type="ORF">FF38_10614</name>
</gene>
<evidence type="ECO:0000313" key="2">
    <source>
        <dbReference type="Proteomes" id="UP000037069"/>
    </source>
</evidence>
<name>A0A0L0BZB1_LUCCU</name>
<accession>A0A0L0BZB1</accession>
<sequence>MSPRLYPNTFKRTDFDEMSEKELPMYICKTLEEELSDKKEELPLEVSKTLEDVREKNATFHIPEIGEILEKNRTRFSLSKVLEDFIRSNIIRSKINNLTSDVKYRVSNGPIENYFKDIKRNQMQGEKMRLGRFVRLMAKFTNYKITKIKICFSRIFDKPITPNTRIRPANKTLTKGSK</sequence>
<dbReference type="Proteomes" id="UP000037069">
    <property type="component" value="Unassembled WGS sequence"/>
</dbReference>